<evidence type="ECO:0000313" key="12">
    <source>
        <dbReference type="Proteomes" id="UP000694871"/>
    </source>
</evidence>
<dbReference type="GeneID" id="107105419"/>
<keyword evidence="12" id="KW-1185">Reference proteome</keyword>
<evidence type="ECO:0000256" key="2">
    <source>
        <dbReference type="ARBA" id="ARBA00012720"/>
    </source>
</evidence>
<evidence type="ECO:0000256" key="10">
    <source>
        <dbReference type="SAM" id="MobiDB-lite"/>
    </source>
</evidence>
<dbReference type="PROSITE" id="PS51068">
    <property type="entry name" value="FPG_CAT"/>
    <property type="match status" value="1"/>
</dbReference>
<protein>
    <recommendedName>
        <fullName evidence="2">DNA-(apurinic or apyrimidinic site) lyase</fullName>
        <ecNumber evidence="2">4.2.99.18</ecNumber>
    </recommendedName>
</protein>
<dbReference type="RefSeq" id="XP_015264482.1">
    <property type="nucleotide sequence ID" value="XM_015408996.1"/>
</dbReference>
<reference evidence="13" key="1">
    <citation type="submission" date="2025-08" db="UniProtKB">
        <authorList>
            <consortium name="RefSeq"/>
        </authorList>
    </citation>
    <scope>IDENTIFICATION</scope>
</reference>
<evidence type="ECO:0000256" key="1">
    <source>
        <dbReference type="ARBA" id="ARBA00009409"/>
    </source>
</evidence>
<proteinExistence type="inferred from homology"/>
<dbReference type="Pfam" id="PF06831">
    <property type="entry name" value="H2TH"/>
    <property type="match status" value="1"/>
</dbReference>
<feature type="domain" description="Formamidopyrimidine-DNA glycosylase catalytic" evidence="11">
    <location>
        <begin position="2"/>
        <end position="181"/>
    </location>
</feature>
<evidence type="ECO:0000256" key="6">
    <source>
        <dbReference type="ARBA" id="ARBA00023204"/>
    </source>
</evidence>
<keyword evidence="8" id="KW-0511">Multifunctional enzyme</keyword>
<name>A0ABM1JSP5_GEKJA</name>
<keyword evidence="4" id="KW-0378">Hydrolase</keyword>
<evidence type="ECO:0000259" key="11">
    <source>
        <dbReference type="PROSITE" id="PS51068"/>
    </source>
</evidence>
<dbReference type="InterPro" id="IPR035937">
    <property type="entry name" value="FPG_N"/>
</dbReference>
<dbReference type="PANTHER" id="PTHR22993">
    <property type="entry name" value="FORMAMIDOPYRIMIDINE-DNA GLYCOSYLASE"/>
    <property type="match status" value="1"/>
</dbReference>
<keyword evidence="3" id="KW-0227">DNA damage</keyword>
<dbReference type="InterPro" id="IPR015886">
    <property type="entry name" value="H2TH_FPG"/>
</dbReference>
<gene>
    <name evidence="13" type="primary">NEIL2</name>
</gene>
<keyword evidence="7" id="KW-0456">Lyase</keyword>
<accession>A0ABM1JSP5</accession>
<dbReference type="Gene3D" id="1.10.8.50">
    <property type="match status" value="1"/>
</dbReference>
<evidence type="ECO:0000256" key="9">
    <source>
        <dbReference type="ARBA" id="ARBA00023295"/>
    </source>
</evidence>
<evidence type="ECO:0000256" key="7">
    <source>
        <dbReference type="ARBA" id="ARBA00023239"/>
    </source>
</evidence>
<dbReference type="InterPro" id="IPR010979">
    <property type="entry name" value="Ribosomal_uS13-like_H2TH"/>
</dbReference>
<sequence>MPEGPSVKRFQLRCSPFVGQTVTKVEGRTRQMNPDELKSLTLCDTQVHGKNLFLAFGTIQEVAPCSDSASPGPSECRPSVPGTATSGDNTLPLEGNAHHPQCHLLEEPEVDDLPLLTENAARQPRKWLRFHFGLYGSIRANEFARASKANKRGDWRDPTPRLTLHFDRGGFLVFYSCRIFQCSSPTAQPATDILSPEFDREQALEALCKATPVCHTLLDQRHFSGLGNIIKNEVLYLAKIHPLSLGSLLPPSALKSLLDHAIQFSLEWLNSKLQGRGLRPQIYGKDKCPAGHEVMKGTFGPVDGLKRLTWWCCQCQLEVLPEEIHGN</sequence>
<dbReference type="PANTHER" id="PTHR22993:SF29">
    <property type="entry name" value="ENDONUCLEASE 8-LIKE 2"/>
    <property type="match status" value="1"/>
</dbReference>
<evidence type="ECO:0000256" key="5">
    <source>
        <dbReference type="ARBA" id="ARBA00023125"/>
    </source>
</evidence>
<dbReference type="SMART" id="SM01232">
    <property type="entry name" value="H2TH"/>
    <property type="match status" value="1"/>
</dbReference>
<dbReference type="Proteomes" id="UP000694871">
    <property type="component" value="Unplaced"/>
</dbReference>
<comment type="similarity">
    <text evidence="1">Belongs to the FPG family.</text>
</comment>
<keyword evidence="5" id="KW-0238">DNA-binding</keyword>
<dbReference type="Gene3D" id="3.20.190.10">
    <property type="entry name" value="MutM-like, N-terminal"/>
    <property type="match status" value="1"/>
</dbReference>
<evidence type="ECO:0000313" key="13">
    <source>
        <dbReference type="RefSeq" id="XP_015264482.1"/>
    </source>
</evidence>
<feature type="region of interest" description="Disordered" evidence="10">
    <location>
        <begin position="66"/>
        <end position="97"/>
    </location>
</feature>
<keyword evidence="9" id="KW-0326">Glycosidase</keyword>
<dbReference type="SUPFAM" id="SSF46946">
    <property type="entry name" value="S13-like H2TH domain"/>
    <property type="match status" value="1"/>
</dbReference>
<dbReference type="SMART" id="SM00898">
    <property type="entry name" value="Fapy_DNA_glyco"/>
    <property type="match status" value="1"/>
</dbReference>
<organism evidence="12 13">
    <name type="scientific">Gekko japonicus</name>
    <name type="common">Schlegel's Japanese gecko</name>
    <dbReference type="NCBI Taxonomy" id="146911"/>
    <lineage>
        <taxon>Eukaryota</taxon>
        <taxon>Metazoa</taxon>
        <taxon>Chordata</taxon>
        <taxon>Craniata</taxon>
        <taxon>Vertebrata</taxon>
        <taxon>Euteleostomi</taxon>
        <taxon>Lepidosauria</taxon>
        <taxon>Squamata</taxon>
        <taxon>Bifurcata</taxon>
        <taxon>Gekkota</taxon>
        <taxon>Gekkonidae</taxon>
        <taxon>Gekkoninae</taxon>
        <taxon>Gekko</taxon>
    </lineage>
</organism>
<keyword evidence="6" id="KW-0234">DNA repair</keyword>
<evidence type="ECO:0000256" key="3">
    <source>
        <dbReference type="ARBA" id="ARBA00022763"/>
    </source>
</evidence>
<dbReference type="InterPro" id="IPR012319">
    <property type="entry name" value="FPG_cat"/>
</dbReference>
<evidence type="ECO:0000256" key="4">
    <source>
        <dbReference type="ARBA" id="ARBA00022801"/>
    </source>
</evidence>
<evidence type="ECO:0000256" key="8">
    <source>
        <dbReference type="ARBA" id="ARBA00023268"/>
    </source>
</evidence>
<dbReference type="EC" id="4.2.99.18" evidence="2"/>